<proteinExistence type="predicted"/>
<dbReference type="AlphaFoldDB" id="A0A1G2NAE2"/>
<gene>
    <name evidence="1" type="ORF">A2928_00535</name>
</gene>
<evidence type="ECO:0000313" key="2">
    <source>
        <dbReference type="Proteomes" id="UP000176221"/>
    </source>
</evidence>
<reference evidence="1 2" key="1">
    <citation type="journal article" date="2016" name="Nat. Commun.">
        <title>Thousands of microbial genomes shed light on interconnected biogeochemical processes in an aquifer system.</title>
        <authorList>
            <person name="Anantharaman K."/>
            <person name="Brown C.T."/>
            <person name="Hug L.A."/>
            <person name="Sharon I."/>
            <person name="Castelle C.J."/>
            <person name="Probst A.J."/>
            <person name="Thomas B.C."/>
            <person name="Singh A."/>
            <person name="Wilkins M.J."/>
            <person name="Karaoz U."/>
            <person name="Brodie E.L."/>
            <person name="Williams K.H."/>
            <person name="Hubbard S.S."/>
            <person name="Banfield J.F."/>
        </authorList>
    </citation>
    <scope>NUCLEOTIDE SEQUENCE [LARGE SCALE GENOMIC DNA]</scope>
</reference>
<sequence length="61" mass="6702">MPLLPQKIPRGETTNSTLNIRPALEGSLTSLFSSSFYDLRFPTKGPDCQISLDQVPPIKLA</sequence>
<dbReference type="STRING" id="1802319.A2928_00535"/>
<name>A0A1G2NAE2_9BACT</name>
<organism evidence="1 2">
    <name type="scientific">Candidatus Taylorbacteria bacterium RIFCSPLOWO2_01_FULL_45_15b</name>
    <dbReference type="NCBI Taxonomy" id="1802319"/>
    <lineage>
        <taxon>Bacteria</taxon>
        <taxon>Candidatus Tayloriibacteriota</taxon>
    </lineage>
</organism>
<comment type="caution">
    <text evidence="1">The sequence shown here is derived from an EMBL/GenBank/DDBJ whole genome shotgun (WGS) entry which is preliminary data.</text>
</comment>
<accession>A0A1G2NAE2</accession>
<dbReference type="Proteomes" id="UP000176221">
    <property type="component" value="Unassembled WGS sequence"/>
</dbReference>
<evidence type="ECO:0000313" key="1">
    <source>
        <dbReference type="EMBL" id="OHA33023.1"/>
    </source>
</evidence>
<dbReference type="EMBL" id="MHRX01000036">
    <property type="protein sequence ID" value="OHA33023.1"/>
    <property type="molecule type" value="Genomic_DNA"/>
</dbReference>
<protein>
    <submittedName>
        <fullName evidence="1">Uncharacterized protein</fullName>
    </submittedName>
</protein>